<accession>A0A137P7T8</accession>
<dbReference type="AlphaFoldDB" id="A0A137P7T8"/>
<name>A0A137P7T8_CONC2</name>
<organism evidence="2 3">
    <name type="scientific">Conidiobolus coronatus (strain ATCC 28846 / CBS 209.66 / NRRL 28638)</name>
    <name type="common">Delacroixia coronata</name>
    <dbReference type="NCBI Taxonomy" id="796925"/>
    <lineage>
        <taxon>Eukaryota</taxon>
        <taxon>Fungi</taxon>
        <taxon>Fungi incertae sedis</taxon>
        <taxon>Zoopagomycota</taxon>
        <taxon>Entomophthoromycotina</taxon>
        <taxon>Entomophthoromycetes</taxon>
        <taxon>Entomophthorales</taxon>
        <taxon>Ancylistaceae</taxon>
        <taxon>Conidiobolus</taxon>
    </lineage>
</organism>
<dbReference type="EMBL" id="KQ964485">
    <property type="protein sequence ID" value="KXN71070.1"/>
    <property type="molecule type" value="Genomic_DNA"/>
</dbReference>
<proteinExistence type="predicted"/>
<protein>
    <submittedName>
        <fullName evidence="2">Uncharacterized protein</fullName>
    </submittedName>
</protein>
<evidence type="ECO:0000313" key="2">
    <source>
        <dbReference type="EMBL" id="KXN71070.1"/>
    </source>
</evidence>
<feature type="chain" id="PRO_5007294575" evidence="1">
    <location>
        <begin position="19"/>
        <end position="105"/>
    </location>
</feature>
<gene>
    <name evidence="2" type="ORF">CONCODRAFT_170140</name>
</gene>
<evidence type="ECO:0000256" key="1">
    <source>
        <dbReference type="SAM" id="SignalP"/>
    </source>
</evidence>
<sequence length="105" mass="11350">MKLTTILLPLTILLSVNAGNSGGNSDLDFGNHKPGSGTLLGNLYMHTLGHVVTDIPKYLVDFAKTGDLFGFITTILKFALYHNPVYLLQDIGGGLMNQFKGDRVV</sequence>
<reference evidence="2 3" key="1">
    <citation type="journal article" date="2015" name="Genome Biol. Evol.">
        <title>Phylogenomic analyses indicate that early fungi evolved digesting cell walls of algal ancestors of land plants.</title>
        <authorList>
            <person name="Chang Y."/>
            <person name="Wang S."/>
            <person name="Sekimoto S."/>
            <person name="Aerts A.L."/>
            <person name="Choi C."/>
            <person name="Clum A."/>
            <person name="LaButti K.M."/>
            <person name="Lindquist E.A."/>
            <person name="Yee Ngan C."/>
            <person name="Ohm R.A."/>
            <person name="Salamov A.A."/>
            <person name="Grigoriev I.V."/>
            <person name="Spatafora J.W."/>
            <person name="Berbee M.L."/>
        </authorList>
    </citation>
    <scope>NUCLEOTIDE SEQUENCE [LARGE SCALE GENOMIC DNA]</scope>
    <source>
        <strain evidence="2 3">NRRL 28638</strain>
    </source>
</reference>
<keyword evidence="3" id="KW-1185">Reference proteome</keyword>
<feature type="signal peptide" evidence="1">
    <location>
        <begin position="1"/>
        <end position="18"/>
    </location>
</feature>
<dbReference type="Proteomes" id="UP000070444">
    <property type="component" value="Unassembled WGS sequence"/>
</dbReference>
<keyword evidence="1" id="KW-0732">Signal</keyword>
<evidence type="ECO:0000313" key="3">
    <source>
        <dbReference type="Proteomes" id="UP000070444"/>
    </source>
</evidence>